<reference evidence="9 10" key="1">
    <citation type="submission" date="2019-08" db="EMBL/GenBank/DDBJ databases">
        <title>In-depth cultivation of the pig gut microbiome towards novel bacterial diversity and tailored functional studies.</title>
        <authorList>
            <person name="Wylensek D."/>
            <person name="Hitch T.C.A."/>
            <person name="Clavel T."/>
        </authorList>
    </citation>
    <scope>NUCLEOTIDE SEQUENCE [LARGE SCALE GENOMIC DNA]</scope>
    <source>
        <strain evidence="9 10">Oil+RF-744-WCA-WT-13</strain>
    </source>
</reference>
<feature type="transmembrane region" description="Helical" evidence="7">
    <location>
        <begin position="21"/>
        <end position="40"/>
    </location>
</feature>
<evidence type="ECO:0000256" key="7">
    <source>
        <dbReference type="RuleBase" id="RU363032"/>
    </source>
</evidence>
<dbReference type="Gene3D" id="1.10.3720.10">
    <property type="entry name" value="MetI-like"/>
    <property type="match status" value="1"/>
</dbReference>
<keyword evidence="3" id="KW-1003">Cell membrane</keyword>
<feature type="transmembrane region" description="Helical" evidence="7">
    <location>
        <begin position="249"/>
        <end position="268"/>
    </location>
</feature>
<dbReference type="GO" id="GO:0005886">
    <property type="term" value="C:plasma membrane"/>
    <property type="evidence" value="ECO:0007669"/>
    <property type="project" value="UniProtKB-SubCell"/>
</dbReference>
<keyword evidence="2 7" id="KW-0813">Transport</keyword>
<evidence type="ECO:0000256" key="3">
    <source>
        <dbReference type="ARBA" id="ARBA00022475"/>
    </source>
</evidence>
<name>A0A7X2TNA3_9FIRM</name>
<evidence type="ECO:0000259" key="8">
    <source>
        <dbReference type="PROSITE" id="PS50928"/>
    </source>
</evidence>
<dbReference type="GO" id="GO:0055085">
    <property type="term" value="P:transmembrane transport"/>
    <property type="evidence" value="ECO:0007669"/>
    <property type="project" value="InterPro"/>
</dbReference>
<protein>
    <submittedName>
        <fullName evidence="9">ABC transporter permease</fullName>
    </submittedName>
</protein>
<dbReference type="SUPFAM" id="SSF161098">
    <property type="entry name" value="MetI-like"/>
    <property type="match status" value="1"/>
</dbReference>
<dbReference type="InterPro" id="IPR035906">
    <property type="entry name" value="MetI-like_sf"/>
</dbReference>
<dbReference type="AlphaFoldDB" id="A0A7X2TNA3"/>
<evidence type="ECO:0000256" key="6">
    <source>
        <dbReference type="ARBA" id="ARBA00023136"/>
    </source>
</evidence>
<evidence type="ECO:0000256" key="4">
    <source>
        <dbReference type="ARBA" id="ARBA00022692"/>
    </source>
</evidence>
<dbReference type="RefSeq" id="WP_154457104.1">
    <property type="nucleotide sequence ID" value="NZ_VUMV01000002.1"/>
</dbReference>
<comment type="subcellular location">
    <subcellularLocation>
        <location evidence="1 7">Cell membrane</location>
        <topology evidence="1 7">Multi-pass membrane protein</topology>
    </subcellularLocation>
</comment>
<dbReference type="Pfam" id="PF00528">
    <property type="entry name" value="BPD_transp_1"/>
    <property type="match status" value="1"/>
</dbReference>
<dbReference type="InterPro" id="IPR050366">
    <property type="entry name" value="BP-dependent_transpt_permease"/>
</dbReference>
<dbReference type="PANTHER" id="PTHR43386">
    <property type="entry name" value="OLIGOPEPTIDE TRANSPORT SYSTEM PERMEASE PROTEIN APPC"/>
    <property type="match status" value="1"/>
</dbReference>
<dbReference type="PANTHER" id="PTHR43386:SF1">
    <property type="entry name" value="D,D-DIPEPTIDE TRANSPORT SYSTEM PERMEASE PROTEIN DDPC-RELATED"/>
    <property type="match status" value="1"/>
</dbReference>
<feature type="domain" description="ABC transmembrane type-1" evidence="8">
    <location>
        <begin position="78"/>
        <end position="269"/>
    </location>
</feature>
<evidence type="ECO:0000256" key="1">
    <source>
        <dbReference type="ARBA" id="ARBA00004651"/>
    </source>
</evidence>
<dbReference type="Proteomes" id="UP000466864">
    <property type="component" value="Unassembled WGS sequence"/>
</dbReference>
<dbReference type="PROSITE" id="PS50928">
    <property type="entry name" value="ABC_TM1"/>
    <property type="match status" value="1"/>
</dbReference>
<dbReference type="InterPro" id="IPR000515">
    <property type="entry name" value="MetI-like"/>
</dbReference>
<accession>A0A7X2TNA3</accession>
<comment type="caution">
    <text evidence="9">The sequence shown here is derived from an EMBL/GenBank/DDBJ whole genome shotgun (WGS) entry which is preliminary data.</text>
</comment>
<dbReference type="InterPro" id="IPR025966">
    <property type="entry name" value="OppC_N"/>
</dbReference>
<keyword evidence="4 7" id="KW-0812">Transmembrane</keyword>
<dbReference type="CDD" id="cd06261">
    <property type="entry name" value="TM_PBP2"/>
    <property type="match status" value="1"/>
</dbReference>
<evidence type="ECO:0000256" key="5">
    <source>
        <dbReference type="ARBA" id="ARBA00022989"/>
    </source>
</evidence>
<keyword evidence="10" id="KW-1185">Reference proteome</keyword>
<comment type="similarity">
    <text evidence="7">Belongs to the binding-protein-dependent transport system permease family.</text>
</comment>
<gene>
    <name evidence="9" type="ORF">FYJ60_02980</name>
</gene>
<evidence type="ECO:0000313" key="10">
    <source>
        <dbReference type="Proteomes" id="UP000466864"/>
    </source>
</evidence>
<keyword evidence="5 7" id="KW-1133">Transmembrane helix</keyword>
<dbReference type="Pfam" id="PF12911">
    <property type="entry name" value="OppC_N"/>
    <property type="match status" value="1"/>
</dbReference>
<evidence type="ECO:0000256" key="2">
    <source>
        <dbReference type="ARBA" id="ARBA00022448"/>
    </source>
</evidence>
<sequence length="282" mass="30504">MEESYLQSVIRRFRHHKAGVVSFWIVAVIIVLALLAPVLAPYGPQEITSEFSAAPSLKHLLGTDQIGRDVLSRLLYGTRVSLFVGFMATVISTMLGVLLGLLAGYVGGALDMILMRFTDMVMSFPYILLILVASVIFKPGLWSIILIFGFVDWPGVARLVRGSILSIKEQDYVKSSQIAGMPRSYILFSDILPNVMTNILVFATTVMATSILDEAALSFLGMGIQPPAASLGNMLNGAESVTVLTGMPWLWISPGLVIIILVVCVNFVGDALRDALDPTAVV</sequence>
<proteinExistence type="inferred from homology"/>
<evidence type="ECO:0000313" key="9">
    <source>
        <dbReference type="EMBL" id="MST81280.1"/>
    </source>
</evidence>
<dbReference type="EMBL" id="VUMV01000002">
    <property type="protein sequence ID" value="MST81280.1"/>
    <property type="molecule type" value="Genomic_DNA"/>
</dbReference>
<organism evidence="9 10">
    <name type="scientific">Bilifractor porci</name>
    <dbReference type="NCBI Taxonomy" id="2606636"/>
    <lineage>
        <taxon>Bacteria</taxon>
        <taxon>Bacillati</taxon>
        <taxon>Bacillota</taxon>
        <taxon>Clostridia</taxon>
        <taxon>Lachnospirales</taxon>
        <taxon>Lachnospiraceae</taxon>
        <taxon>Bilifractor</taxon>
    </lineage>
</organism>
<feature type="transmembrane region" description="Helical" evidence="7">
    <location>
        <begin position="80"/>
        <end position="105"/>
    </location>
</feature>
<keyword evidence="6 7" id="KW-0472">Membrane</keyword>